<evidence type="ECO:0000256" key="10">
    <source>
        <dbReference type="RuleBase" id="RU365094"/>
    </source>
</evidence>
<dbReference type="SUPFAM" id="SSF52540">
    <property type="entry name" value="P-loop containing nucleoside triphosphate hydrolases"/>
    <property type="match status" value="1"/>
</dbReference>
<evidence type="ECO:0000256" key="4">
    <source>
        <dbReference type="ARBA" id="ARBA00022475"/>
    </source>
</evidence>
<evidence type="ECO:0000256" key="2">
    <source>
        <dbReference type="ARBA" id="ARBA00005417"/>
    </source>
</evidence>
<evidence type="ECO:0000313" key="13">
    <source>
        <dbReference type="Proteomes" id="UP001238179"/>
    </source>
</evidence>
<name>A0AA48GS29_9BACT</name>
<dbReference type="GO" id="GO:0022857">
    <property type="term" value="F:transmembrane transporter activity"/>
    <property type="evidence" value="ECO:0007669"/>
    <property type="project" value="TreeGrafter"/>
</dbReference>
<comment type="subunit">
    <text evidence="10">Homodimer. Forms a membrane-associated complex with FtsX.</text>
</comment>
<dbReference type="GO" id="GO:0005524">
    <property type="term" value="F:ATP binding"/>
    <property type="evidence" value="ECO:0007669"/>
    <property type="project" value="UniProtKB-UniRule"/>
</dbReference>
<evidence type="ECO:0000256" key="9">
    <source>
        <dbReference type="ARBA" id="ARBA00023306"/>
    </source>
</evidence>
<accession>A0AA48GS29</accession>
<organism evidence="12 13">
    <name type="scientific">Mesoterricola silvestris</name>
    <dbReference type="NCBI Taxonomy" id="2927979"/>
    <lineage>
        <taxon>Bacteria</taxon>
        <taxon>Pseudomonadati</taxon>
        <taxon>Acidobacteriota</taxon>
        <taxon>Holophagae</taxon>
        <taxon>Holophagales</taxon>
        <taxon>Holophagaceae</taxon>
        <taxon>Mesoterricola</taxon>
    </lineage>
</organism>
<dbReference type="GO" id="GO:0016887">
    <property type="term" value="F:ATP hydrolysis activity"/>
    <property type="evidence" value="ECO:0007669"/>
    <property type="project" value="InterPro"/>
</dbReference>
<protein>
    <recommendedName>
        <fullName evidence="3 10">Cell division ATP-binding protein FtsE</fullName>
    </recommendedName>
</protein>
<keyword evidence="13" id="KW-1185">Reference proteome</keyword>
<dbReference type="GO" id="GO:0051301">
    <property type="term" value="P:cell division"/>
    <property type="evidence" value="ECO:0007669"/>
    <property type="project" value="UniProtKB-UniRule"/>
</dbReference>
<dbReference type="PANTHER" id="PTHR24220:SF470">
    <property type="entry name" value="CELL DIVISION ATP-BINDING PROTEIN FTSE"/>
    <property type="match status" value="1"/>
</dbReference>
<gene>
    <name evidence="10" type="primary">ftsE</name>
    <name evidence="12" type="ORF">METEAL_38090</name>
</gene>
<evidence type="ECO:0000256" key="5">
    <source>
        <dbReference type="ARBA" id="ARBA00022618"/>
    </source>
</evidence>
<dbReference type="GO" id="GO:0005886">
    <property type="term" value="C:plasma membrane"/>
    <property type="evidence" value="ECO:0007669"/>
    <property type="project" value="UniProtKB-SubCell"/>
</dbReference>
<dbReference type="InterPro" id="IPR015854">
    <property type="entry name" value="ABC_transpr_LolD-like"/>
</dbReference>
<evidence type="ECO:0000256" key="7">
    <source>
        <dbReference type="ARBA" id="ARBA00022840"/>
    </source>
</evidence>
<dbReference type="PROSITE" id="PS00211">
    <property type="entry name" value="ABC_TRANSPORTER_1"/>
    <property type="match status" value="1"/>
</dbReference>
<dbReference type="KEGG" id="msil:METEAL_38090"/>
<dbReference type="Pfam" id="PF00005">
    <property type="entry name" value="ABC_tran"/>
    <property type="match status" value="1"/>
</dbReference>
<dbReference type="SMART" id="SM00382">
    <property type="entry name" value="AAA"/>
    <property type="match status" value="1"/>
</dbReference>
<dbReference type="FunFam" id="3.40.50.300:FF:000056">
    <property type="entry name" value="Cell division ATP-binding protein FtsE"/>
    <property type="match status" value="1"/>
</dbReference>
<evidence type="ECO:0000256" key="6">
    <source>
        <dbReference type="ARBA" id="ARBA00022741"/>
    </source>
</evidence>
<dbReference type="InterPro" id="IPR027417">
    <property type="entry name" value="P-loop_NTPase"/>
</dbReference>
<comment type="function">
    <text evidence="1">Part of the ABC transporter FtsEX involved in cellular division. Important for assembly or stability of the septal ring.</text>
</comment>
<reference evidence="13" key="1">
    <citation type="journal article" date="2023" name="Int. J. Syst. Evol. Microbiol.">
        <title>Mesoterricola silvestris gen. nov., sp. nov., Mesoterricola sediminis sp. nov., Geothrix oryzae sp. nov., Geothrix edaphica sp. nov., Geothrix rubra sp. nov., and Geothrix limicola sp. nov., six novel members of Acidobacteriota isolated from soils.</title>
        <authorList>
            <person name="Itoh H."/>
            <person name="Sugisawa Y."/>
            <person name="Mise K."/>
            <person name="Xu Z."/>
            <person name="Kuniyasu M."/>
            <person name="Ushijima N."/>
            <person name="Kawano K."/>
            <person name="Kobayashi E."/>
            <person name="Shiratori Y."/>
            <person name="Masuda Y."/>
            <person name="Senoo K."/>
        </authorList>
    </citation>
    <scope>NUCLEOTIDE SEQUENCE [LARGE SCALE GENOMIC DNA]</scope>
    <source>
        <strain evidence="13">W79</strain>
    </source>
</reference>
<dbReference type="InterPro" id="IPR005286">
    <property type="entry name" value="Cell_div_FtsE"/>
</dbReference>
<keyword evidence="6 10" id="KW-0547">Nucleotide-binding</keyword>
<proteinExistence type="inferred from homology"/>
<comment type="subcellular location">
    <subcellularLocation>
        <location evidence="10">Cell membrane</location>
        <topology evidence="10">Peripheral membrane protein</topology>
        <orientation evidence="10">Cytoplasmic side</orientation>
    </subcellularLocation>
</comment>
<dbReference type="PANTHER" id="PTHR24220">
    <property type="entry name" value="IMPORT ATP-BINDING PROTEIN"/>
    <property type="match status" value="1"/>
</dbReference>
<keyword evidence="4 10" id="KW-1003">Cell membrane</keyword>
<dbReference type="NCBIfam" id="TIGR02673">
    <property type="entry name" value="FtsE"/>
    <property type="match status" value="1"/>
</dbReference>
<dbReference type="InterPro" id="IPR003439">
    <property type="entry name" value="ABC_transporter-like_ATP-bd"/>
</dbReference>
<dbReference type="RefSeq" id="WP_316413308.1">
    <property type="nucleotide sequence ID" value="NZ_AP027080.1"/>
</dbReference>
<dbReference type="PROSITE" id="PS50893">
    <property type="entry name" value="ABC_TRANSPORTER_2"/>
    <property type="match status" value="1"/>
</dbReference>
<evidence type="ECO:0000259" key="11">
    <source>
        <dbReference type="PROSITE" id="PS50893"/>
    </source>
</evidence>
<dbReference type="EMBL" id="AP027080">
    <property type="protein sequence ID" value="BDU74635.1"/>
    <property type="molecule type" value="Genomic_DNA"/>
</dbReference>
<dbReference type="AlphaFoldDB" id="A0AA48GS29"/>
<dbReference type="Proteomes" id="UP001238179">
    <property type="component" value="Chromosome"/>
</dbReference>
<dbReference type="Gene3D" id="3.40.50.300">
    <property type="entry name" value="P-loop containing nucleotide triphosphate hydrolases"/>
    <property type="match status" value="1"/>
</dbReference>
<sequence>MITLTHVGKQYGRIHTALADVSFHIDAGEFIFLTGPSGAGKSTLLKLLFREQVPSTGEIRVAGHRLASMPDKEIAVLRRKMGVVFQDFKLIRTMTVFENVAFVLKILGVSHAEQKQRTFRALKMVGLQHKLASYPMQLSGGEQQRVAIARALVNDPLVLVADEPTGNLDPDLAQEIMTLFERINGQGTTVLVATHDRNLIQRMRKRLIGLDHGRVAFDYPAATSTVVLGPPAEASRPVDGPRL</sequence>
<evidence type="ECO:0000256" key="1">
    <source>
        <dbReference type="ARBA" id="ARBA00002579"/>
    </source>
</evidence>
<keyword evidence="9 10" id="KW-0131">Cell cycle</keyword>
<feature type="domain" description="ABC transporter" evidence="11">
    <location>
        <begin position="2"/>
        <end position="237"/>
    </location>
</feature>
<dbReference type="InterPro" id="IPR003593">
    <property type="entry name" value="AAA+_ATPase"/>
</dbReference>
<comment type="similarity">
    <text evidence="2 10">Belongs to the ABC transporter superfamily.</text>
</comment>
<keyword evidence="7 10" id="KW-0067">ATP-binding</keyword>
<keyword evidence="5 10" id="KW-0132">Cell division</keyword>
<evidence type="ECO:0000313" key="12">
    <source>
        <dbReference type="EMBL" id="BDU74635.1"/>
    </source>
</evidence>
<keyword evidence="8 10" id="KW-0472">Membrane</keyword>
<dbReference type="InterPro" id="IPR017871">
    <property type="entry name" value="ABC_transporter-like_CS"/>
</dbReference>
<evidence type="ECO:0000256" key="3">
    <source>
        <dbReference type="ARBA" id="ARBA00020019"/>
    </source>
</evidence>
<evidence type="ECO:0000256" key="8">
    <source>
        <dbReference type="ARBA" id="ARBA00023136"/>
    </source>
</evidence>